<feature type="transmembrane region" description="Helical" evidence="2">
    <location>
        <begin position="355"/>
        <end position="377"/>
    </location>
</feature>
<keyword evidence="2" id="KW-0472">Membrane</keyword>
<keyword evidence="1" id="KW-0175">Coiled coil</keyword>
<dbReference type="STRING" id="1122184.SAMN02745176_00154"/>
<dbReference type="AlphaFoldDB" id="A0A1M6AWL7"/>
<evidence type="ECO:0000313" key="4">
    <source>
        <dbReference type="EMBL" id="SHI40876.1"/>
    </source>
</evidence>
<evidence type="ECO:0000256" key="1">
    <source>
        <dbReference type="SAM" id="Coils"/>
    </source>
</evidence>
<keyword evidence="2" id="KW-0812">Transmembrane</keyword>
<dbReference type="InterPro" id="IPR013491">
    <property type="entry name" value="Tape_meas_N"/>
</dbReference>
<dbReference type="Proteomes" id="UP000184442">
    <property type="component" value="Unassembled WGS sequence"/>
</dbReference>
<evidence type="ECO:0000259" key="3">
    <source>
        <dbReference type="Pfam" id="PF20155"/>
    </source>
</evidence>
<sequence length="702" mass="76320">MATIRTAIQVQDRMTVPLRSITNALNITISSFEAMQRASSNAIDTSSIQAAREQLNKAEIAFDEIEQEIRQANQAQQQFNNDIRNGQAAASGLHSKFMKIAATVGAVLGVKQIIGLSDEITQTTARLNMINDGLQTTEQLQNMIFQSAQRSRASYADTADIVAKLGLRAGDAFASNAETIAFAENLNKMFVVAGASQQEMASASLQLTQALGSGVLRGEELNAVFEAAPNIIQTIADYLDVPIGQIRDMAAEGQITADIVKNAVLSATEEINQQFESMPMTFAQIWTMIKNEALMAFQPVLQRMNEIGNSERFNILINNLINGMVILATVAAELFDIITSIAGVISDNWSWLEPIVWGIVGAFIAYNAVALITNGIIMAQAFADKVSAASKALATGATFTYTAAQHGLNAALYACPLTWFILLIIVLITLFYAAVAAVNHFAGTSVSATGIIMGAFAVLGAFIWNTVAGVINAIIQFLWTYFVEPWIGIIEWVLNVFNGGFDSFGDAVKNLLGNIISWFLSLGKVVTKIIDAIFGTNWTAGLEDLQGKVLQWGKNEQATTLSREAPFELQRIAYKDAWEYGYAAGEKFEESINLKNILGDASRTLDAYELGNQLDGIYSGVDSTALNTAAMKDSMDATEEELKYLRDIAEQEVINRFTTAEIRIDAPINANIASNMDLDGVVNYLEEKLYETMQVAAEGVHE</sequence>
<feature type="domain" description="Tape measure protein N-terminal" evidence="3">
    <location>
        <begin position="111"/>
        <end position="297"/>
    </location>
</feature>
<dbReference type="RefSeq" id="WP_073023490.1">
    <property type="nucleotide sequence ID" value="NZ_FQZS01000003.1"/>
</dbReference>
<feature type="transmembrane region" description="Helical" evidence="2">
    <location>
        <begin position="450"/>
        <end position="475"/>
    </location>
</feature>
<dbReference type="EMBL" id="FQZS01000003">
    <property type="protein sequence ID" value="SHI40876.1"/>
    <property type="molecule type" value="Genomic_DNA"/>
</dbReference>
<reference evidence="4 5" key="1">
    <citation type="submission" date="2016-11" db="EMBL/GenBank/DDBJ databases">
        <authorList>
            <person name="Jaros S."/>
            <person name="Januszkiewicz K."/>
            <person name="Wedrychowicz H."/>
        </authorList>
    </citation>
    <scope>NUCLEOTIDE SEQUENCE [LARGE SCALE GENOMIC DNA]</scope>
    <source>
        <strain evidence="4 5">DSM 19022</strain>
    </source>
</reference>
<feature type="transmembrane region" description="Helical" evidence="2">
    <location>
        <begin position="313"/>
        <end position="335"/>
    </location>
</feature>
<dbReference type="Pfam" id="PF20155">
    <property type="entry name" value="TMP_3"/>
    <property type="match status" value="1"/>
</dbReference>
<feature type="transmembrane region" description="Helical" evidence="2">
    <location>
        <begin position="417"/>
        <end position="438"/>
    </location>
</feature>
<dbReference type="OrthoDB" id="1677957at2"/>
<protein>
    <submittedName>
        <fullName evidence="4">Tape measure domain-containing protein</fullName>
    </submittedName>
</protein>
<feature type="coiled-coil region" evidence="1">
    <location>
        <begin position="48"/>
        <end position="82"/>
    </location>
</feature>
<name>A0A1M6AWL7_9FIRM</name>
<evidence type="ECO:0000313" key="5">
    <source>
        <dbReference type="Proteomes" id="UP000184442"/>
    </source>
</evidence>
<keyword evidence="2" id="KW-1133">Transmembrane helix</keyword>
<dbReference type="NCBIfam" id="TIGR02675">
    <property type="entry name" value="tape_meas_nterm"/>
    <property type="match status" value="1"/>
</dbReference>
<organism evidence="4 5">
    <name type="scientific">Lutispora thermophila DSM 19022</name>
    <dbReference type="NCBI Taxonomy" id="1122184"/>
    <lineage>
        <taxon>Bacteria</taxon>
        <taxon>Bacillati</taxon>
        <taxon>Bacillota</taxon>
        <taxon>Clostridia</taxon>
        <taxon>Lutisporales</taxon>
        <taxon>Lutisporaceae</taxon>
        <taxon>Lutispora</taxon>
    </lineage>
</organism>
<evidence type="ECO:0000256" key="2">
    <source>
        <dbReference type="SAM" id="Phobius"/>
    </source>
</evidence>
<accession>A0A1M6AWL7</accession>
<keyword evidence="5" id="KW-1185">Reference proteome</keyword>
<proteinExistence type="predicted"/>
<gene>
    <name evidence="4" type="ORF">SAMN02745176_00154</name>
</gene>